<dbReference type="InterPro" id="IPR011333">
    <property type="entry name" value="SKP1/BTB/POZ_sf"/>
</dbReference>
<dbReference type="Pfam" id="PF00651">
    <property type="entry name" value="BTB"/>
    <property type="match status" value="1"/>
</dbReference>
<sequence length="1095" mass="126880">MSLNSTSTIYGQNETLISSIRNIIKDYPPESVFKEFLQNATRYHLIIDGRSHPNETLLCKEMKAWQGPAILIFNDAIFRPNDFQSLMQIRVGGKQGDDTKIGKHGLGFNSCYHFTDVPSFISGDSIAFLDPLEKNLPKRQGETQRGTIGPFPKNGIGEYLEKDQLVPYEGIEGIDFRSTFKGTLFRIPLRLQPSEISDSIFTPEQIRELFNNLKSNISSQFLFLRNIEKIEISYITEQTVPLQINSIYKAAITGFTENQRAQRKSVINNEIQAFQMDIEQIDGNNTQKDTYIIATGAQPNPESDQLKKYADRYRLRVLGGIAALHKSSKLNYRKEFRGILYSFLSLPDTTYLPFHLNGTWAQGSDRGRLLLEKGYAPDLDHQKLNWNRHIMLEFLPKLYCKLIKKAIELKESDINEGIESIDFTEKIHPISKFWPFPPSVQSNSNYAIEFGFKVLEQMIQKEDLLSNDENYENRVKILFEHLSKNQIAELHYMVRKTWDLIVNPNFKSFARFFPIWRVLTNPLETNSVNVLASASSGYILESNISIYQIKTSKIYLDAYESYDRRILNELNVRKRTTYEYTFEDVEFPKEYNNTYLEYLRCILKDKQVVKNLGNIRCFPNSSNMKLKKATDLYDYNNLVYRAVLGGDSNVFLHHDFSKHIISLSKIGLKSQINQEMFKMCATKVKELQRDPEPPSDIRYRGFMLVDHLYKNIHTLNLENIEGIPFIPITKSMGNPYNSHYKHPQALDCLNDVILPAYREVAWSQMPLIAEDVIPPEKVLKKYPSFGKPDVFAVIRHLRFLYLKLRIDEEWKKGWADAYKNNIYEVYKWLDKECLSNDDIDLSEIIISDPLFLNFNRNQDPFNIENWVSADNLVLNSEPGELKYVNPSLAIYHNMLKNAGAGEITRPDVQINVRVHDQAHHNKSTLFEFLLDQTSTLHDVTFVANGENIKTSRYMLSASSEFFRQKFTSEESSPYDPVTFNIENIEPGSMEILLRYLYGQKIDDAIQSRGSLNDNMGYRVEQNTDHSQNLVTYKNLLKLASDYRLGHLKELMELRLSRLILMSNVNEIKELAESLNASQLNEYCYHFIRDNSEGMS</sequence>
<dbReference type="OrthoDB" id="1262810at2759"/>
<dbReference type="InterPro" id="IPR036890">
    <property type="entry name" value="HATPase_C_sf"/>
</dbReference>
<dbReference type="PROSITE" id="PS50097">
    <property type="entry name" value="BTB"/>
    <property type="match status" value="1"/>
</dbReference>
<dbReference type="InterPro" id="IPR058210">
    <property type="entry name" value="SACS/Nov_dom"/>
</dbReference>
<dbReference type="SMART" id="SM00225">
    <property type="entry name" value="BTB"/>
    <property type="match status" value="1"/>
</dbReference>
<dbReference type="GO" id="GO:0030544">
    <property type="term" value="F:Hsp70 protein binding"/>
    <property type="evidence" value="ECO:0007669"/>
    <property type="project" value="TreeGrafter"/>
</dbReference>
<dbReference type="Gene3D" id="3.30.710.10">
    <property type="entry name" value="Potassium Channel Kv1.1, Chain A"/>
    <property type="match status" value="1"/>
</dbReference>
<dbReference type="SUPFAM" id="SSF55874">
    <property type="entry name" value="ATPase domain of HSP90 chaperone/DNA topoisomerase II/histidine kinase"/>
    <property type="match status" value="1"/>
</dbReference>
<evidence type="ECO:0000313" key="3">
    <source>
        <dbReference type="Proteomes" id="UP001153678"/>
    </source>
</evidence>
<dbReference type="Proteomes" id="UP001153678">
    <property type="component" value="Unassembled WGS sequence"/>
</dbReference>
<protein>
    <submittedName>
        <fullName evidence="2">11956_t:CDS:1</fullName>
    </submittedName>
</protein>
<dbReference type="PANTHER" id="PTHR15600">
    <property type="entry name" value="SACSIN"/>
    <property type="match status" value="1"/>
</dbReference>
<organism evidence="2 3">
    <name type="scientific">Funneliformis geosporum</name>
    <dbReference type="NCBI Taxonomy" id="1117311"/>
    <lineage>
        <taxon>Eukaryota</taxon>
        <taxon>Fungi</taxon>
        <taxon>Fungi incertae sedis</taxon>
        <taxon>Mucoromycota</taxon>
        <taxon>Glomeromycotina</taxon>
        <taxon>Glomeromycetes</taxon>
        <taxon>Glomerales</taxon>
        <taxon>Glomeraceae</taxon>
        <taxon>Funneliformis</taxon>
    </lineage>
</organism>
<proteinExistence type="predicted"/>
<reference evidence="2" key="1">
    <citation type="submission" date="2022-08" db="EMBL/GenBank/DDBJ databases">
        <authorList>
            <person name="Kallberg Y."/>
            <person name="Tangrot J."/>
            <person name="Rosling A."/>
        </authorList>
    </citation>
    <scope>NUCLEOTIDE SEQUENCE</scope>
    <source>
        <strain evidence="2">Wild A</strain>
    </source>
</reference>
<evidence type="ECO:0000313" key="2">
    <source>
        <dbReference type="EMBL" id="CAI2173095.1"/>
    </source>
</evidence>
<dbReference type="Pfam" id="PF25794">
    <property type="entry name" value="SACS"/>
    <property type="match status" value="1"/>
</dbReference>
<dbReference type="AlphaFoldDB" id="A0A9W4WMJ5"/>
<dbReference type="CDD" id="cd18186">
    <property type="entry name" value="BTB_POZ_ZBTB_KLHL-like"/>
    <property type="match status" value="1"/>
</dbReference>
<dbReference type="EMBL" id="CAMKVN010001018">
    <property type="protein sequence ID" value="CAI2173095.1"/>
    <property type="molecule type" value="Genomic_DNA"/>
</dbReference>
<dbReference type="SUPFAM" id="SSF54695">
    <property type="entry name" value="POZ domain"/>
    <property type="match status" value="1"/>
</dbReference>
<accession>A0A9W4WMJ5</accession>
<gene>
    <name evidence="2" type="ORF">FWILDA_LOCUS5913</name>
</gene>
<dbReference type="InterPro" id="IPR052972">
    <property type="entry name" value="Sacsin_chaperone_reg"/>
</dbReference>
<feature type="domain" description="BTB" evidence="1">
    <location>
        <begin position="937"/>
        <end position="1005"/>
    </location>
</feature>
<dbReference type="PANTHER" id="PTHR15600:SF42">
    <property type="entry name" value="SACSIN"/>
    <property type="match status" value="1"/>
</dbReference>
<name>A0A9W4WMJ5_9GLOM</name>
<dbReference type="InterPro" id="IPR000210">
    <property type="entry name" value="BTB/POZ_dom"/>
</dbReference>
<comment type="caution">
    <text evidence="2">The sequence shown here is derived from an EMBL/GenBank/DDBJ whole genome shotgun (WGS) entry which is preliminary data.</text>
</comment>
<keyword evidence="3" id="KW-1185">Reference proteome</keyword>
<evidence type="ECO:0000259" key="1">
    <source>
        <dbReference type="PROSITE" id="PS50097"/>
    </source>
</evidence>